<keyword evidence="3" id="KW-1185">Reference proteome</keyword>
<evidence type="ECO:0000256" key="1">
    <source>
        <dbReference type="ARBA" id="ARBA00006479"/>
    </source>
</evidence>
<gene>
    <name evidence="2" type="ORF">KDL01_19180</name>
</gene>
<dbReference type="InterPro" id="IPR043129">
    <property type="entry name" value="ATPase_NBD"/>
</dbReference>
<organism evidence="2 3">
    <name type="scientific">Actinospica durhamensis</name>
    <dbReference type="NCBI Taxonomy" id="1508375"/>
    <lineage>
        <taxon>Bacteria</taxon>
        <taxon>Bacillati</taxon>
        <taxon>Actinomycetota</taxon>
        <taxon>Actinomycetes</taxon>
        <taxon>Catenulisporales</taxon>
        <taxon>Actinospicaceae</taxon>
        <taxon>Actinospica</taxon>
    </lineage>
</organism>
<accession>A0A941IUD4</accession>
<dbReference type="EMBL" id="JAGSOG010000094">
    <property type="protein sequence ID" value="MBR7835406.1"/>
    <property type="molecule type" value="Genomic_DNA"/>
</dbReference>
<reference evidence="2" key="1">
    <citation type="submission" date="2021-04" db="EMBL/GenBank/DDBJ databases">
        <title>Genome based classification of Actinospica acidithermotolerans sp. nov., an actinobacterium isolated from an Indonesian hot spring.</title>
        <authorList>
            <person name="Kusuma A.B."/>
            <person name="Putra K.E."/>
            <person name="Nafisah S."/>
            <person name="Loh J."/>
            <person name="Nouioui I."/>
            <person name="Goodfellow M."/>
        </authorList>
    </citation>
    <scope>NUCLEOTIDE SEQUENCE</scope>
    <source>
        <strain evidence="2">CSCA 57</strain>
    </source>
</reference>
<dbReference type="InterPro" id="IPR036388">
    <property type="entry name" value="WH-like_DNA-bd_sf"/>
</dbReference>
<dbReference type="SUPFAM" id="SSF46785">
    <property type="entry name" value="Winged helix' DNA-binding domain"/>
    <property type="match status" value="1"/>
</dbReference>
<protein>
    <submittedName>
        <fullName evidence="2">ROK family protein</fullName>
    </submittedName>
</protein>
<evidence type="ECO:0000313" key="2">
    <source>
        <dbReference type="EMBL" id="MBR7835406.1"/>
    </source>
</evidence>
<dbReference type="InterPro" id="IPR000600">
    <property type="entry name" value="ROK"/>
</dbReference>
<comment type="similarity">
    <text evidence="1">Belongs to the ROK (NagC/XylR) family.</text>
</comment>
<dbReference type="SUPFAM" id="SSF53067">
    <property type="entry name" value="Actin-like ATPase domain"/>
    <property type="match status" value="1"/>
</dbReference>
<sequence length="409" mass="42431">MIRLTSVISHRLGRGPLATSAAARRLASLSELACLVADGAATTRSTLMNATGLSRAAIAQRVDLLIERGVLVEAGPAAVERGRPPFTLDLASDQVLVAGVDLGATHGRLALTTLGGRVLAESARELDINEGPERILGLVREDLARLCAEAGRGTEALRAIGIGVPGPVESVTGTVVRPPIMQGWDGHRVPAFFEDGFAAAAVLVDNDVNMMAFGEYVHRRESEHLLYIKVGTGIGCGIVSGGVPHRGASGAAGDIGHIRLPGHDEAPCHCGNTGCVEAVASGSALAAALRAEGLEAHHAGDVVRLVSEGHPVARRQVRLAGQRLGEVLASLVSFHNPDTIVIGGVLAQLHEDLLADIRGVIYRRALPLATRSLKIETSVLGEHAGVVGSARLAARHLLSPSGIGAFIDR</sequence>
<dbReference type="PANTHER" id="PTHR18964">
    <property type="entry name" value="ROK (REPRESSOR, ORF, KINASE) FAMILY"/>
    <property type="match status" value="1"/>
</dbReference>
<dbReference type="PANTHER" id="PTHR18964:SF173">
    <property type="entry name" value="GLUCOKINASE"/>
    <property type="match status" value="1"/>
</dbReference>
<dbReference type="InterPro" id="IPR049874">
    <property type="entry name" value="ROK_cs"/>
</dbReference>
<dbReference type="InterPro" id="IPR036390">
    <property type="entry name" value="WH_DNA-bd_sf"/>
</dbReference>
<comment type="caution">
    <text evidence="2">The sequence shown here is derived from an EMBL/GenBank/DDBJ whole genome shotgun (WGS) entry which is preliminary data.</text>
</comment>
<name>A0A941IUD4_9ACTN</name>
<proteinExistence type="inferred from homology"/>
<dbReference type="Pfam" id="PF00480">
    <property type="entry name" value="ROK"/>
    <property type="match status" value="1"/>
</dbReference>
<dbReference type="PROSITE" id="PS01125">
    <property type="entry name" value="ROK"/>
    <property type="match status" value="1"/>
</dbReference>
<dbReference type="AlphaFoldDB" id="A0A941IUD4"/>
<dbReference type="Gene3D" id="3.30.420.40">
    <property type="match status" value="2"/>
</dbReference>
<evidence type="ECO:0000313" key="3">
    <source>
        <dbReference type="Proteomes" id="UP000675781"/>
    </source>
</evidence>
<dbReference type="Gene3D" id="1.10.10.10">
    <property type="entry name" value="Winged helix-like DNA-binding domain superfamily/Winged helix DNA-binding domain"/>
    <property type="match status" value="1"/>
</dbReference>
<dbReference type="Proteomes" id="UP000675781">
    <property type="component" value="Unassembled WGS sequence"/>
</dbReference>